<keyword evidence="7" id="KW-1185">Reference proteome</keyword>
<evidence type="ECO:0000256" key="1">
    <source>
        <dbReference type="ARBA" id="ARBA00004370"/>
    </source>
</evidence>
<comment type="subcellular location">
    <subcellularLocation>
        <location evidence="1">Membrane</location>
    </subcellularLocation>
</comment>
<keyword evidence="3" id="KW-1133">Transmembrane helix</keyword>
<dbReference type="InterPro" id="IPR050307">
    <property type="entry name" value="Sterol_Desaturase_Related"/>
</dbReference>
<evidence type="ECO:0000256" key="2">
    <source>
        <dbReference type="ARBA" id="ARBA00022692"/>
    </source>
</evidence>
<evidence type="ECO:0000313" key="7">
    <source>
        <dbReference type="Proteomes" id="UP001139353"/>
    </source>
</evidence>
<keyword evidence="2" id="KW-0812">Transmembrane</keyword>
<dbReference type="GO" id="GO:0016491">
    <property type="term" value="F:oxidoreductase activity"/>
    <property type="evidence" value="ECO:0007669"/>
    <property type="project" value="InterPro"/>
</dbReference>
<dbReference type="EMBL" id="JAJLJH010000001">
    <property type="protein sequence ID" value="MCK9684266.1"/>
    <property type="molecule type" value="Genomic_DNA"/>
</dbReference>
<sequence>MLHTRWLFRHVHGVHHRSRNPSPWAAFSFHPAEALVNSMVVPITLIAVPINEYVLAAFAIHQIIRNAHGHAAVESLPRGFARHWLGGRFVTTTHHHLHHETAQGNYGLWFTWMDRWFGTERPDYFERFDKATTPRQQSHTSIGSKLG</sequence>
<accession>A0A9X1YEA4</accession>
<organism evidence="6 7">
    <name type="scientific">Scleromatobacter humisilvae</name>
    <dbReference type="NCBI Taxonomy" id="2897159"/>
    <lineage>
        <taxon>Bacteria</taxon>
        <taxon>Pseudomonadati</taxon>
        <taxon>Pseudomonadota</taxon>
        <taxon>Betaproteobacteria</taxon>
        <taxon>Burkholderiales</taxon>
        <taxon>Sphaerotilaceae</taxon>
        <taxon>Scleromatobacter</taxon>
    </lineage>
</organism>
<evidence type="ECO:0000256" key="3">
    <source>
        <dbReference type="ARBA" id="ARBA00022989"/>
    </source>
</evidence>
<evidence type="ECO:0000256" key="4">
    <source>
        <dbReference type="ARBA" id="ARBA00023136"/>
    </source>
</evidence>
<comment type="caution">
    <text evidence="6">The sequence shown here is derived from an EMBL/GenBank/DDBJ whole genome shotgun (WGS) entry which is preliminary data.</text>
</comment>
<keyword evidence="4" id="KW-0472">Membrane</keyword>
<dbReference type="GO" id="GO:0005506">
    <property type="term" value="F:iron ion binding"/>
    <property type="evidence" value="ECO:0007669"/>
    <property type="project" value="InterPro"/>
</dbReference>
<reference evidence="6" key="1">
    <citation type="submission" date="2021-11" db="EMBL/GenBank/DDBJ databases">
        <title>BS-T2-15 a new species belonging to the Comamonadaceae family isolated from the soil of a French oak forest.</title>
        <authorList>
            <person name="Mieszkin S."/>
            <person name="Alain K."/>
        </authorList>
    </citation>
    <scope>NUCLEOTIDE SEQUENCE</scope>
    <source>
        <strain evidence="6">BS-T2-15</strain>
    </source>
</reference>
<evidence type="ECO:0000313" key="6">
    <source>
        <dbReference type="EMBL" id="MCK9684266.1"/>
    </source>
</evidence>
<evidence type="ECO:0000259" key="5">
    <source>
        <dbReference type="Pfam" id="PF04116"/>
    </source>
</evidence>
<dbReference type="Proteomes" id="UP001139353">
    <property type="component" value="Unassembled WGS sequence"/>
</dbReference>
<dbReference type="InterPro" id="IPR006694">
    <property type="entry name" value="Fatty_acid_hydroxylase"/>
</dbReference>
<dbReference type="Pfam" id="PF04116">
    <property type="entry name" value="FA_hydroxylase"/>
    <property type="match status" value="1"/>
</dbReference>
<dbReference type="GO" id="GO:0008610">
    <property type="term" value="P:lipid biosynthetic process"/>
    <property type="evidence" value="ECO:0007669"/>
    <property type="project" value="InterPro"/>
</dbReference>
<dbReference type="GO" id="GO:0016020">
    <property type="term" value="C:membrane"/>
    <property type="evidence" value="ECO:0007669"/>
    <property type="project" value="UniProtKB-SubCell"/>
</dbReference>
<dbReference type="PANTHER" id="PTHR11863">
    <property type="entry name" value="STEROL DESATURASE"/>
    <property type="match status" value="1"/>
</dbReference>
<proteinExistence type="predicted"/>
<name>A0A9X1YEA4_9BURK</name>
<feature type="domain" description="Fatty acid hydroxylase" evidence="5">
    <location>
        <begin position="1"/>
        <end position="119"/>
    </location>
</feature>
<protein>
    <submittedName>
        <fullName evidence="6">Sterol desaturase family protein</fullName>
    </submittedName>
</protein>
<dbReference type="AlphaFoldDB" id="A0A9X1YEA4"/>
<gene>
    <name evidence="6" type="ORF">LPC04_00940</name>
</gene>